<evidence type="ECO:0000313" key="2">
    <source>
        <dbReference type="Proteomes" id="UP000054516"/>
    </source>
</evidence>
<name>A0A1S8AAL5_ROSNE</name>
<proteinExistence type="predicted"/>
<protein>
    <submittedName>
        <fullName evidence="1">Uncharacterized protein</fullName>
    </submittedName>
</protein>
<dbReference type="EMBL" id="DF977522">
    <property type="protein sequence ID" value="GAW27156.1"/>
    <property type="molecule type" value="Genomic_DNA"/>
</dbReference>
<accession>A0A1S8AAL5</accession>
<evidence type="ECO:0000313" key="1">
    <source>
        <dbReference type="EMBL" id="GAW27156.1"/>
    </source>
</evidence>
<gene>
    <name evidence="1" type="ORF">SAMD00023353_7700300</name>
</gene>
<dbReference type="AlphaFoldDB" id="A0A1S8AAL5"/>
<dbReference type="Proteomes" id="UP000054516">
    <property type="component" value="Unassembled WGS sequence"/>
</dbReference>
<keyword evidence="2" id="KW-1185">Reference proteome</keyword>
<sequence length="68" mass="7693">MKQLRAQFENSGDDAVLLIFCLYRKTVADVKNVSDIHYEGFTNTIALVDRIATREQASKTTTMPKTNI</sequence>
<reference evidence="1" key="1">
    <citation type="submission" date="2016-03" db="EMBL/GenBank/DDBJ databases">
        <title>Draft genome sequence of Rosellinia necatrix.</title>
        <authorList>
            <person name="Kanematsu S."/>
        </authorList>
    </citation>
    <scope>NUCLEOTIDE SEQUENCE [LARGE SCALE GENOMIC DNA]</scope>
    <source>
        <strain evidence="1">W97</strain>
    </source>
</reference>
<organism evidence="1">
    <name type="scientific">Rosellinia necatrix</name>
    <name type="common">White root-rot fungus</name>
    <dbReference type="NCBI Taxonomy" id="77044"/>
    <lineage>
        <taxon>Eukaryota</taxon>
        <taxon>Fungi</taxon>
        <taxon>Dikarya</taxon>
        <taxon>Ascomycota</taxon>
        <taxon>Pezizomycotina</taxon>
        <taxon>Sordariomycetes</taxon>
        <taxon>Xylariomycetidae</taxon>
        <taxon>Xylariales</taxon>
        <taxon>Xylariaceae</taxon>
        <taxon>Rosellinia</taxon>
    </lineage>
</organism>